<dbReference type="GO" id="GO:0008146">
    <property type="term" value="F:sulfotransferase activity"/>
    <property type="evidence" value="ECO:0007669"/>
    <property type="project" value="TreeGrafter"/>
</dbReference>
<evidence type="ECO:0000256" key="11">
    <source>
        <dbReference type="ARBA" id="ARBA00075328"/>
    </source>
</evidence>
<feature type="non-terminal residue" evidence="14">
    <location>
        <position position="1"/>
    </location>
</feature>
<evidence type="ECO:0000313" key="15">
    <source>
        <dbReference type="Proteomes" id="UP000769766"/>
    </source>
</evidence>
<dbReference type="EC" id="2.7.7.80" evidence="8"/>
<dbReference type="InterPro" id="IPR000594">
    <property type="entry name" value="ThiF_NAD_FAD-bd"/>
</dbReference>
<feature type="domain" description="THIF-type NAD/FAD binding fold" evidence="13">
    <location>
        <begin position="2"/>
        <end position="188"/>
    </location>
</feature>
<dbReference type="Pfam" id="PF00899">
    <property type="entry name" value="ThiF"/>
    <property type="match status" value="1"/>
</dbReference>
<evidence type="ECO:0000256" key="3">
    <source>
        <dbReference type="ARBA" id="ARBA00022741"/>
    </source>
</evidence>
<name>A0A932CLL8_UNCTE</name>
<evidence type="ECO:0000256" key="8">
    <source>
        <dbReference type="ARBA" id="ARBA00066884"/>
    </source>
</evidence>
<evidence type="ECO:0000256" key="6">
    <source>
        <dbReference type="ARBA" id="ARBA00055169"/>
    </source>
</evidence>
<evidence type="ECO:0000313" key="14">
    <source>
        <dbReference type="EMBL" id="MBI2875266.1"/>
    </source>
</evidence>
<keyword evidence="14" id="KW-0548">Nucleotidyltransferase</keyword>
<accession>A0A932CLL8</accession>
<evidence type="ECO:0000256" key="12">
    <source>
        <dbReference type="ARBA" id="ARBA00078531"/>
    </source>
</evidence>
<keyword evidence="2" id="KW-0808">Transferase</keyword>
<evidence type="ECO:0000256" key="7">
    <source>
        <dbReference type="ARBA" id="ARBA00063809"/>
    </source>
</evidence>
<dbReference type="GO" id="GO:0061605">
    <property type="term" value="F:molybdopterin-synthase adenylyltransferase activity"/>
    <property type="evidence" value="ECO:0007669"/>
    <property type="project" value="UniProtKB-EC"/>
</dbReference>
<dbReference type="GO" id="GO:0005524">
    <property type="term" value="F:ATP binding"/>
    <property type="evidence" value="ECO:0007669"/>
    <property type="project" value="UniProtKB-KW"/>
</dbReference>
<comment type="subunit">
    <text evidence="7">Homodimer. Forms a stable heterotetrameric complex of 2 MoeB and 2 MoaD during adenylation of MoaD.</text>
</comment>
<comment type="catalytic activity">
    <reaction evidence="5">
        <text>[molybdopterin-synthase sulfur-carrier protein]-C-terminal Gly-Gly + ATP + H(+) = [molybdopterin-synthase sulfur-carrier protein]-C-terminal Gly-Gly-AMP + diphosphate</text>
        <dbReference type="Rhea" id="RHEA:43616"/>
        <dbReference type="Rhea" id="RHEA-COMP:12159"/>
        <dbReference type="Rhea" id="RHEA-COMP:12202"/>
        <dbReference type="ChEBI" id="CHEBI:15378"/>
        <dbReference type="ChEBI" id="CHEBI:30616"/>
        <dbReference type="ChEBI" id="CHEBI:33019"/>
        <dbReference type="ChEBI" id="CHEBI:90618"/>
        <dbReference type="ChEBI" id="CHEBI:90778"/>
        <dbReference type="EC" id="2.7.7.80"/>
    </reaction>
</comment>
<dbReference type="InterPro" id="IPR045886">
    <property type="entry name" value="ThiF/MoeB/HesA"/>
</dbReference>
<dbReference type="Gene3D" id="3.40.50.720">
    <property type="entry name" value="NAD(P)-binding Rossmann-like Domain"/>
    <property type="match status" value="1"/>
</dbReference>
<protein>
    <recommendedName>
        <fullName evidence="9">Molybdopterin-synthase adenylyltransferase</fullName>
        <ecNumber evidence="8">2.7.7.80</ecNumber>
    </recommendedName>
    <alternativeName>
        <fullName evidence="12">MoaD protein adenylase</fullName>
    </alternativeName>
    <alternativeName>
        <fullName evidence="10">Molybdopterin-converting factor subunit 1 adenylase</fullName>
    </alternativeName>
    <alternativeName>
        <fullName evidence="11">Sulfur carrier protein MoaD adenylyltransferase</fullName>
    </alternativeName>
</protein>
<evidence type="ECO:0000256" key="2">
    <source>
        <dbReference type="ARBA" id="ARBA00022679"/>
    </source>
</evidence>
<dbReference type="EMBL" id="JACPRF010000003">
    <property type="protein sequence ID" value="MBI2875266.1"/>
    <property type="molecule type" value="Genomic_DNA"/>
</dbReference>
<dbReference type="PANTHER" id="PTHR10953">
    <property type="entry name" value="UBIQUITIN-ACTIVATING ENZYME E1"/>
    <property type="match status" value="1"/>
</dbReference>
<dbReference type="CDD" id="cd00757">
    <property type="entry name" value="ThiF_MoeB_HesA_family"/>
    <property type="match status" value="1"/>
</dbReference>
<dbReference type="AlphaFoldDB" id="A0A932CLL8"/>
<dbReference type="GO" id="GO:0008641">
    <property type="term" value="F:ubiquitin-like modifier activating enzyme activity"/>
    <property type="evidence" value="ECO:0007669"/>
    <property type="project" value="InterPro"/>
</dbReference>
<evidence type="ECO:0000256" key="4">
    <source>
        <dbReference type="ARBA" id="ARBA00022840"/>
    </source>
</evidence>
<dbReference type="InterPro" id="IPR035985">
    <property type="entry name" value="Ubiquitin-activating_enz"/>
</dbReference>
<evidence type="ECO:0000256" key="10">
    <source>
        <dbReference type="ARBA" id="ARBA00075110"/>
    </source>
</evidence>
<organism evidence="14 15">
    <name type="scientific">Tectimicrobiota bacterium</name>
    <dbReference type="NCBI Taxonomy" id="2528274"/>
    <lineage>
        <taxon>Bacteria</taxon>
        <taxon>Pseudomonadati</taxon>
        <taxon>Nitrospinota/Tectimicrobiota group</taxon>
        <taxon>Candidatus Tectimicrobiota</taxon>
    </lineage>
</organism>
<keyword evidence="3" id="KW-0547">Nucleotide-binding</keyword>
<dbReference type="FunFam" id="3.40.50.720:FF:000033">
    <property type="entry name" value="Adenylyltransferase and sulfurtransferase MOCS3"/>
    <property type="match status" value="1"/>
</dbReference>
<dbReference type="PANTHER" id="PTHR10953:SF102">
    <property type="entry name" value="ADENYLYLTRANSFERASE AND SULFURTRANSFERASE MOCS3"/>
    <property type="match status" value="1"/>
</dbReference>
<evidence type="ECO:0000259" key="13">
    <source>
        <dbReference type="Pfam" id="PF00899"/>
    </source>
</evidence>
<keyword evidence="4" id="KW-0067">ATP-binding</keyword>
<comment type="similarity">
    <text evidence="1">Belongs to the HesA/MoeB/ThiF family.</text>
</comment>
<evidence type="ECO:0000256" key="1">
    <source>
        <dbReference type="ARBA" id="ARBA00009919"/>
    </source>
</evidence>
<comment type="function">
    <text evidence="6">Catalyzes the adenylation by ATP of the carboxyl group of the C-terminal glycine of sulfur carrier protein MoaD.</text>
</comment>
<gene>
    <name evidence="14" type="ORF">HYY20_00100</name>
</gene>
<proteinExistence type="inferred from homology"/>
<comment type="caution">
    <text evidence="14">The sequence shown here is derived from an EMBL/GenBank/DDBJ whole genome shotgun (WGS) entry which is preliminary data.</text>
</comment>
<evidence type="ECO:0000256" key="5">
    <source>
        <dbReference type="ARBA" id="ARBA00052218"/>
    </source>
</evidence>
<dbReference type="GO" id="GO:0004792">
    <property type="term" value="F:thiosulfate-cyanide sulfurtransferase activity"/>
    <property type="evidence" value="ECO:0007669"/>
    <property type="project" value="TreeGrafter"/>
</dbReference>
<evidence type="ECO:0000256" key="9">
    <source>
        <dbReference type="ARBA" id="ARBA00073635"/>
    </source>
</evidence>
<dbReference type="GO" id="GO:0005829">
    <property type="term" value="C:cytosol"/>
    <property type="evidence" value="ECO:0007669"/>
    <property type="project" value="TreeGrafter"/>
</dbReference>
<dbReference type="Proteomes" id="UP000769766">
    <property type="component" value="Unassembled WGS sequence"/>
</dbReference>
<reference evidence="14" key="1">
    <citation type="submission" date="2020-07" db="EMBL/GenBank/DDBJ databases">
        <title>Huge and variable diversity of episymbiotic CPR bacteria and DPANN archaea in groundwater ecosystems.</title>
        <authorList>
            <person name="He C.Y."/>
            <person name="Keren R."/>
            <person name="Whittaker M."/>
            <person name="Farag I.F."/>
            <person name="Doudna J."/>
            <person name="Cate J.H.D."/>
            <person name="Banfield J.F."/>
        </authorList>
    </citation>
    <scope>NUCLEOTIDE SEQUENCE</scope>
    <source>
        <strain evidence="14">NC_groundwater_672_Ag_B-0.1um_62_36</strain>
    </source>
</reference>
<sequence>GIIDADQVDESNLQRQILHGTSDVGRLKVESALETLENLNPDVKVQAYPERLSSENIFRLIADYDIVVDGTDNFPTRYLINDACVLTGKPNIHGSIFRFEGQATVFAPGKGPCYRCLYPEPPPPGLVPSCQEAGVLGVLPGIIGTVQAMETIKLILGKGEPLIGRLLLFDALTMEFREVRLKRDASCPICGEKPTITGLIDYDQFCTLDGH</sequence>
<dbReference type="SUPFAM" id="SSF69572">
    <property type="entry name" value="Activating enzymes of the ubiquitin-like proteins"/>
    <property type="match status" value="1"/>
</dbReference>